<dbReference type="PANTHER" id="PTHR41251">
    <property type="entry name" value="NON-HOMOLOGOUS END JOINING PROTEIN KU"/>
    <property type="match status" value="1"/>
</dbReference>
<name>A0A941IQD3_9ACTN</name>
<sequence length="311" mass="33468">MVSVPVQLLKATETHAGPKFHQVHEKDGGRIRLKRFCEAEDKEVPYAEIAKGYDLGEDEELILTPDDLDSLPIPSKGTIELLAFVDEDTFDPMQFDSAYYVAPSKRSPAKPYALLREAMRETGKVGVSKVTLTTRESLAILRVKDDLLVLHTMLWPDELRPAGVDAPSADVRADEMKMARTLMDALSENFEIDALHDEYREAVEALIESKAQGLAPSSTAKPAPASNVVDITAMLKRSIEAQTSRGDSGAGAKKRASGSAAKKSTTAATKQKPTATATKRTSAAKKTASKRTGTAEKAEKAASGRGGRKAG</sequence>
<dbReference type="GO" id="GO:0006310">
    <property type="term" value="P:DNA recombination"/>
    <property type="evidence" value="ECO:0007669"/>
    <property type="project" value="UniProtKB-KW"/>
</dbReference>
<dbReference type="EMBL" id="JAGSOG010000210">
    <property type="protein sequence ID" value="MBR7837525.1"/>
    <property type="molecule type" value="Genomic_DNA"/>
</dbReference>
<evidence type="ECO:0000256" key="4">
    <source>
        <dbReference type="SAM" id="MobiDB-lite"/>
    </source>
</evidence>
<dbReference type="SMART" id="SM00559">
    <property type="entry name" value="Ku78"/>
    <property type="match status" value="1"/>
</dbReference>
<evidence type="ECO:0000313" key="6">
    <source>
        <dbReference type="EMBL" id="MBR7837525.1"/>
    </source>
</evidence>
<dbReference type="Gene3D" id="2.40.290.10">
    <property type="match status" value="1"/>
</dbReference>
<dbReference type="PIRSF" id="PIRSF006493">
    <property type="entry name" value="Prok_Ku"/>
    <property type="match status" value="1"/>
</dbReference>
<dbReference type="NCBIfam" id="TIGR02772">
    <property type="entry name" value="Ku_bact"/>
    <property type="match status" value="1"/>
</dbReference>
<reference evidence="6" key="1">
    <citation type="submission" date="2021-04" db="EMBL/GenBank/DDBJ databases">
        <title>Genome based classification of Actinospica acidithermotolerans sp. nov., an actinobacterium isolated from an Indonesian hot spring.</title>
        <authorList>
            <person name="Kusuma A.B."/>
            <person name="Putra K.E."/>
            <person name="Nafisah S."/>
            <person name="Loh J."/>
            <person name="Nouioui I."/>
            <person name="Goodfellow M."/>
        </authorList>
    </citation>
    <scope>NUCLEOTIDE SEQUENCE</scope>
    <source>
        <strain evidence="6">CSCA 57</strain>
    </source>
</reference>
<dbReference type="AlphaFoldDB" id="A0A941IQD3"/>
<feature type="compositionally biased region" description="Low complexity" evidence="4">
    <location>
        <begin position="245"/>
        <end position="292"/>
    </location>
</feature>
<dbReference type="InterPro" id="IPR006164">
    <property type="entry name" value="DNA_bd_Ku70/Ku80"/>
</dbReference>
<feature type="region of interest" description="Disordered" evidence="4">
    <location>
        <begin position="241"/>
        <end position="311"/>
    </location>
</feature>
<protein>
    <recommendedName>
        <fullName evidence="3">Non-homologous end joining protein Ku</fullName>
    </recommendedName>
</protein>
<keyword evidence="3" id="KW-0234">DNA repair</keyword>
<keyword evidence="7" id="KW-1185">Reference proteome</keyword>
<evidence type="ECO:0000256" key="3">
    <source>
        <dbReference type="HAMAP-Rule" id="MF_01875"/>
    </source>
</evidence>
<organism evidence="6 7">
    <name type="scientific">Actinospica durhamensis</name>
    <dbReference type="NCBI Taxonomy" id="1508375"/>
    <lineage>
        <taxon>Bacteria</taxon>
        <taxon>Bacillati</taxon>
        <taxon>Actinomycetota</taxon>
        <taxon>Actinomycetes</taxon>
        <taxon>Catenulisporales</taxon>
        <taxon>Actinospicaceae</taxon>
        <taxon>Actinospica</taxon>
    </lineage>
</organism>
<accession>A0A941IQD3</accession>
<comment type="caution">
    <text evidence="6">The sequence shown here is derived from an EMBL/GenBank/DDBJ whole genome shotgun (WGS) entry which is preliminary data.</text>
</comment>
<proteinExistence type="inferred from homology"/>
<dbReference type="InterPro" id="IPR016194">
    <property type="entry name" value="SPOC-like_C_dom_sf"/>
</dbReference>
<comment type="function">
    <text evidence="3">With LigD forms a non-homologous end joining (NHEJ) DNA repair enzyme, which repairs dsDNA breaks with reduced fidelity. Binds linear dsDNA with 5'- and 3'- overhangs but not closed circular dsDNA nor ssDNA. Recruits and stimulates the ligase activity of LigD.</text>
</comment>
<feature type="compositionally biased region" description="Basic and acidic residues" evidence="4">
    <location>
        <begin position="293"/>
        <end position="302"/>
    </location>
</feature>
<dbReference type="PANTHER" id="PTHR41251:SF1">
    <property type="entry name" value="NON-HOMOLOGOUS END JOINING PROTEIN KU"/>
    <property type="match status" value="1"/>
</dbReference>
<comment type="similarity">
    <text evidence="3">Belongs to the prokaryotic Ku family.</text>
</comment>
<evidence type="ECO:0000256" key="1">
    <source>
        <dbReference type="ARBA" id="ARBA00023125"/>
    </source>
</evidence>
<dbReference type="Proteomes" id="UP000675781">
    <property type="component" value="Unassembled WGS sequence"/>
</dbReference>
<dbReference type="GO" id="GO:0003690">
    <property type="term" value="F:double-stranded DNA binding"/>
    <property type="evidence" value="ECO:0007669"/>
    <property type="project" value="UniProtKB-UniRule"/>
</dbReference>
<dbReference type="GO" id="GO:0006303">
    <property type="term" value="P:double-strand break repair via nonhomologous end joining"/>
    <property type="evidence" value="ECO:0007669"/>
    <property type="project" value="UniProtKB-UniRule"/>
</dbReference>
<dbReference type="Pfam" id="PF02735">
    <property type="entry name" value="Ku"/>
    <property type="match status" value="1"/>
</dbReference>
<evidence type="ECO:0000256" key="2">
    <source>
        <dbReference type="ARBA" id="ARBA00023172"/>
    </source>
</evidence>
<dbReference type="SUPFAM" id="SSF100939">
    <property type="entry name" value="SPOC domain-like"/>
    <property type="match status" value="1"/>
</dbReference>
<keyword evidence="3" id="KW-0227">DNA damage</keyword>
<gene>
    <name evidence="3" type="primary">ku</name>
    <name evidence="6" type="ORF">KDL01_29875</name>
</gene>
<keyword evidence="1 3" id="KW-0238">DNA-binding</keyword>
<evidence type="ECO:0000313" key="7">
    <source>
        <dbReference type="Proteomes" id="UP000675781"/>
    </source>
</evidence>
<evidence type="ECO:0000259" key="5">
    <source>
        <dbReference type="SMART" id="SM00559"/>
    </source>
</evidence>
<feature type="domain" description="Ku" evidence="5">
    <location>
        <begin position="41"/>
        <end position="172"/>
    </location>
</feature>
<dbReference type="InterPro" id="IPR009187">
    <property type="entry name" value="Prok_Ku"/>
</dbReference>
<comment type="subunit">
    <text evidence="3">Homodimer. Interacts with LigD.</text>
</comment>
<keyword evidence="2 3" id="KW-0233">DNA recombination</keyword>
<dbReference type="HAMAP" id="MF_01875">
    <property type="entry name" value="Prokaryotic_Ku"/>
    <property type="match status" value="1"/>
</dbReference>